<dbReference type="Pfam" id="PF09844">
    <property type="entry name" value="DUF2071"/>
    <property type="match status" value="1"/>
</dbReference>
<sequence>MTFKNHPFAVNAFFEHSLVITFAIPKTQVAGIIPECLELDLLRNEWAFLAVAMVQTKNLRPAGFPKWMGNDFFLIGYRIFVRYHTCSGKRLRGLYILQSETDSHKMSFLGNIFTHYTYSTTDISVVVDDKSRTVRSRKSAFEIAIEHCPDDAPLPADSPFADWKEARKFAGPLPYTFGYDKIKKEVVIVEGVRRSWKPVPVMVNSYSVGFIDRLDLSPAVLASAFEISNIPYRWKKGRVEKWM</sequence>
<dbReference type="RefSeq" id="WP_188508107.1">
    <property type="nucleotide sequence ID" value="NZ_BMER01000006.1"/>
</dbReference>
<protein>
    <submittedName>
        <fullName evidence="1">Uncharacterized protein</fullName>
    </submittedName>
</protein>
<comment type="caution">
    <text evidence="1">The sequence shown here is derived from an EMBL/GenBank/DDBJ whole genome shotgun (WGS) entry which is preliminary data.</text>
</comment>
<gene>
    <name evidence="1" type="ORF">GCM10007415_42190</name>
</gene>
<name>A0A917I1H5_9SPHI</name>
<accession>A0A917I1H5</accession>
<dbReference type="AlphaFoldDB" id="A0A917I1H5"/>
<evidence type="ECO:0000313" key="1">
    <source>
        <dbReference type="EMBL" id="GGH01639.1"/>
    </source>
</evidence>
<proteinExistence type="predicted"/>
<evidence type="ECO:0000313" key="2">
    <source>
        <dbReference type="Proteomes" id="UP000660862"/>
    </source>
</evidence>
<dbReference type="Proteomes" id="UP000660862">
    <property type="component" value="Unassembled WGS sequence"/>
</dbReference>
<dbReference type="InterPro" id="IPR018644">
    <property type="entry name" value="DUF2071"/>
</dbReference>
<organism evidence="1 2">
    <name type="scientific">Parapedobacter pyrenivorans</name>
    <dbReference type="NCBI Taxonomy" id="1305674"/>
    <lineage>
        <taxon>Bacteria</taxon>
        <taxon>Pseudomonadati</taxon>
        <taxon>Bacteroidota</taxon>
        <taxon>Sphingobacteriia</taxon>
        <taxon>Sphingobacteriales</taxon>
        <taxon>Sphingobacteriaceae</taxon>
        <taxon>Parapedobacter</taxon>
    </lineage>
</organism>
<reference evidence="1" key="2">
    <citation type="submission" date="2020-09" db="EMBL/GenBank/DDBJ databases">
        <authorList>
            <person name="Sun Q."/>
            <person name="Zhou Y."/>
        </authorList>
    </citation>
    <scope>NUCLEOTIDE SEQUENCE</scope>
    <source>
        <strain evidence="1">CGMCC 1.12195</strain>
    </source>
</reference>
<keyword evidence="2" id="KW-1185">Reference proteome</keyword>
<dbReference type="EMBL" id="BMER01000006">
    <property type="protein sequence ID" value="GGH01639.1"/>
    <property type="molecule type" value="Genomic_DNA"/>
</dbReference>
<reference evidence="1" key="1">
    <citation type="journal article" date="2014" name="Int. J. Syst. Evol. Microbiol.">
        <title>Complete genome sequence of Corynebacterium casei LMG S-19264T (=DSM 44701T), isolated from a smear-ripened cheese.</title>
        <authorList>
            <consortium name="US DOE Joint Genome Institute (JGI-PGF)"/>
            <person name="Walter F."/>
            <person name="Albersmeier A."/>
            <person name="Kalinowski J."/>
            <person name="Ruckert C."/>
        </authorList>
    </citation>
    <scope>NUCLEOTIDE SEQUENCE</scope>
    <source>
        <strain evidence="1">CGMCC 1.12195</strain>
    </source>
</reference>